<keyword evidence="3" id="KW-1185">Reference proteome</keyword>
<organism evidence="2 3">
    <name type="scientific">Arenimonas caeni</name>
    <dbReference type="NCBI Taxonomy" id="2058085"/>
    <lineage>
        <taxon>Bacteria</taxon>
        <taxon>Pseudomonadati</taxon>
        <taxon>Pseudomonadota</taxon>
        <taxon>Gammaproteobacteria</taxon>
        <taxon>Lysobacterales</taxon>
        <taxon>Lysobacteraceae</taxon>
        <taxon>Arenimonas</taxon>
    </lineage>
</organism>
<dbReference type="Proteomes" id="UP000241736">
    <property type="component" value="Unassembled WGS sequence"/>
</dbReference>
<protein>
    <recommendedName>
        <fullName evidence="4">OmpW family protein</fullName>
    </recommendedName>
</protein>
<feature type="signal peptide" evidence="1">
    <location>
        <begin position="1"/>
        <end position="22"/>
    </location>
</feature>
<dbReference type="InterPro" id="IPR011250">
    <property type="entry name" value="OMP/PagP_B-barrel"/>
</dbReference>
<gene>
    <name evidence="2" type="ORF">C6N40_07890</name>
</gene>
<dbReference type="InterPro" id="IPR005618">
    <property type="entry name" value="OMPW"/>
</dbReference>
<dbReference type="OrthoDB" id="9807574at2"/>
<dbReference type="PANTHER" id="PTHR36920">
    <property type="match status" value="1"/>
</dbReference>
<name>A0A2P6M8V4_9GAMM</name>
<dbReference type="SUPFAM" id="SSF56925">
    <property type="entry name" value="OMPA-like"/>
    <property type="match status" value="1"/>
</dbReference>
<dbReference type="Gene3D" id="2.40.160.20">
    <property type="match status" value="1"/>
</dbReference>
<dbReference type="AlphaFoldDB" id="A0A2P6M8V4"/>
<dbReference type="EMBL" id="PVLF01000010">
    <property type="protein sequence ID" value="PRH82429.1"/>
    <property type="molecule type" value="Genomic_DNA"/>
</dbReference>
<evidence type="ECO:0000256" key="1">
    <source>
        <dbReference type="SAM" id="SignalP"/>
    </source>
</evidence>
<proteinExistence type="predicted"/>
<dbReference type="GO" id="GO:0055085">
    <property type="term" value="P:transmembrane transport"/>
    <property type="evidence" value="ECO:0007669"/>
    <property type="project" value="TreeGrafter"/>
</dbReference>
<evidence type="ECO:0008006" key="4">
    <source>
        <dbReference type="Google" id="ProtNLM"/>
    </source>
</evidence>
<keyword evidence="1" id="KW-0732">Signal</keyword>
<dbReference type="GO" id="GO:0019867">
    <property type="term" value="C:outer membrane"/>
    <property type="evidence" value="ECO:0007669"/>
    <property type="project" value="InterPro"/>
</dbReference>
<evidence type="ECO:0000313" key="3">
    <source>
        <dbReference type="Proteomes" id="UP000241736"/>
    </source>
</evidence>
<reference evidence="2 3" key="1">
    <citation type="submission" date="2018-03" db="EMBL/GenBank/DDBJ databases">
        <title>Arenimonas caeni sp. nov., isolated from activated sludge.</title>
        <authorList>
            <person name="Liu H."/>
        </authorList>
    </citation>
    <scope>NUCLEOTIDE SEQUENCE [LARGE SCALE GENOMIC DNA]</scope>
    <source>
        <strain evidence="3">z29</strain>
    </source>
</reference>
<sequence length="203" mass="21256">MQRLVLTSLALAAAMAATSANAQGFTSTLGYSNTDPKSNNGTLAGAAASVNDDWSVTGSFAYAFNDNFSVELWSGLAKFEHEVTLAGLGTVASVEHRPTTLSLNYHFAPDSKVRPFVGLGYGWVNVSGERTLGALAGLGIDASNADGIAFGAGLDWYVNDNFFIRADVRKLDFDTDVTVETLGAVGTADVDPVVYGISAGLRF</sequence>
<feature type="chain" id="PRO_5015140284" description="OmpW family protein" evidence="1">
    <location>
        <begin position="23"/>
        <end position="203"/>
    </location>
</feature>
<evidence type="ECO:0000313" key="2">
    <source>
        <dbReference type="EMBL" id="PRH82429.1"/>
    </source>
</evidence>
<dbReference type="PANTHER" id="PTHR36920:SF1">
    <property type="entry name" value="OUTER MEMBRANE PROTEIN W"/>
    <property type="match status" value="1"/>
</dbReference>
<comment type="caution">
    <text evidence="2">The sequence shown here is derived from an EMBL/GenBank/DDBJ whole genome shotgun (WGS) entry which is preliminary data.</text>
</comment>
<dbReference type="RefSeq" id="WP_106990472.1">
    <property type="nucleotide sequence ID" value="NZ_JAVEVW010000189.1"/>
</dbReference>
<accession>A0A2P6M8V4</accession>
<dbReference type="Pfam" id="PF03922">
    <property type="entry name" value="OmpW"/>
    <property type="match status" value="1"/>
</dbReference>